<proteinExistence type="inferred from homology"/>
<gene>
    <name evidence="4" type="ORF">ACFQ2F_13175</name>
</gene>
<name>A0ABW3JC65_9HYPH</name>
<keyword evidence="2" id="KW-0186">Copper</keyword>
<evidence type="ECO:0000256" key="2">
    <source>
        <dbReference type="ARBA" id="ARBA00023008"/>
    </source>
</evidence>
<dbReference type="Pfam" id="PF02630">
    <property type="entry name" value="SCO1-SenC"/>
    <property type="match status" value="1"/>
</dbReference>
<protein>
    <submittedName>
        <fullName evidence="4">SCO family protein</fullName>
    </submittedName>
</protein>
<dbReference type="PANTHER" id="PTHR12151">
    <property type="entry name" value="ELECTRON TRANSPORT PROTIN SCO1/SENC FAMILY MEMBER"/>
    <property type="match status" value="1"/>
</dbReference>
<dbReference type="RefSeq" id="WP_379090800.1">
    <property type="nucleotide sequence ID" value="NZ_JBHTJO010000002.1"/>
</dbReference>
<organism evidence="4 5">
    <name type="scientific">Methyloligella solikamskensis</name>
    <dbReference type="NCBI Taxonomy" id="1177756"/>
    <lineage>
        <taxon>Bacteria</taxon>
        <taxon>Pseudomonadati</taxon>
        <taxon>Pseudomonadota</taxon>
        <taxon>Alphaproteobacteria</taxon>
        <taxon>Hyphomicrobiales</taxon>
        <taxon>Hyphomicrobiaceae</taxon>
        <taxon>Methyloligella</taxon>
    </lineage>
</organism>
<dbReference type="CDD" id="cd02968">
    <property type="entry name" value="SCO"/>
    <property type="match status" value="1"/>
</dbReference>
<dbReference type="EMBL" id="JBHTJO010000002">
    <property type="protein sequence ID" value="MFD0988050.1"/>
    <property type="molecule type" value="Genomic_DNA"/>
</dbReference>
<reference evidence="5" key="1">
    <citation type="journal article" date="2019" name="Int. J. Syst. Evol. Microbiol.">
        <title>The Global Catalogue of Microorganisms (GCM) 10K type strain sequencing project: providing services to taxonomists for standard genome sequencing and annotation.</title>
        <authorList>
            <consortium name="The Broad Institute Genomics Platform"/>
            <consortium name="The Broad Institute Genome Sequencing Center for Infectious Disease"/>
            <person name="Wu L."/>
            <person name="Ma J."/>
        </authorList>
    </citation>
    <scope>NUCLEOTIDE SEQUENCE [LARGE SCALE GENOMIC DNA]</scope>
    <source>
        <strain evidence="5">CCUG 61697</strain>
    </source>
</reference>
<evidence type="ECO:0000313" key="5">
    <source>
        <dbReference type="Proteomes" id="UP001597102"/>
    </source>
</evidence>
<evidence type="ECO:0000313" key="4">
    <source>
        <dbReference type="EMBL" id="MFD0988050.1"/>
    </source>
</evidence>
<dbReference type="PANTHER" id="PTHR12151:SF25">
    <property type="entry name" value="LINALOOL DEHYDRATASE_ISOMERASE DOMAIN-CONTAINING PROTEIN"/>
    <property type="match status" value="1"/>
</dbReference>
<feature type="domain" description="Thioredoxin" evidence="3">
    <location>
        <begin position="36"/>
        <end position="198"/>
    </location>
</feature>
<dbReference type="SUPFAM" id="SSF52833">
    <property type="entry name" value="Thioredoxin-like"/>
    <property type="match status" value="1"/>
</dbReference>
<evidence type="ECO:0000259" key="3">
    <source>
        <dbReference type="PROSITE" id="PS51352"/>
    </source>
</evidence>
<keyword evidence="5" id="KW-1185">Reference proteome</keyword>
<sequence>MRRLITVVVIAFCLGAVIGLGVLIATQPTGPRTETTGTALIGGPFTLTNQDGERVTEEDFRGKHMLVFFGFTHCPDICPAELQVIAEALDQLGDEADEVTPIFVSVDPERDTPAALKSYLSNFGDRFVGLTGSEEEIAKVAKEYRVAFKVHKENPDDENYNVDHSAIVYLMGPDGTYIDHFSYGTGADEMAKSLQRYL</sequence>
<dbReference type="Proteomes" id="UP001597102">
    <property type="component" value="Unassembled WGS sequence"/>
</dbReference>
<accession>A0ABW3JC65</accession>
<dbReference type="InterPro" id="IPR013766">
    <property type="entry name" value="Thioredoxin_domain"/>
</dbReference>
<dbReference type="Gene3D" id="3.40.30.10">
    <property type="entry name" value="Glutaredoxin"/>
    <property type="match status" value="1"/>
</dbReference>
<dbReference type="PROSITE" id="PS51352">
    <property type="entry name" value="THIOREDOXIN_2"/>
    <property type="match status" value="1"/>
</dbReference>
<comment type="similarity">
    <text evidence="1">Belongs to the SCO1/2 family.</text>
</comment>
<dbReference type="InterPro" id="IPR003782">
    <property type="entry name" value="SCO1/SenC"/>
</dbReference>
<evidence type="ECO:0000256" key="1">
    <source>
        <dbReference type="ARBA" id="ARBA00010996"/>
    </source>
</evidence>
<comment type="caution">
    <text evidence="4">The sequence shown here is derived from an EMBL/GenBank/DDBJ whole genome shotgun (WGS) entry which is preliminary data.</text>
</comment>
<dbReference type="InterPro" id="IPR036249">
    <property type="entry name" value="Thioredoxin-like_sf"/>
</dbReference>